<dbReference type="EMBL" id="PYSW02000007">
    <property type="protein sequence ID" value="KAG2389336.1"/>
    <property type="molecule type" value="Genomic_DNA"/>
</dbReference>
<dbReference type="Proteomes" id="UP000816034">
    <property type="component" value="Unassembled WGS sequence"/>
</dbReference>
<evidence type="ECO:0000313" key="3">
    <source>
        <dbReference type="EMBL" id="KAG2389336.1"/>
    </source>
</evidence>
<feature type="region of interest" description="Disordered" evidence="1">
    <location>
        <begin position="97"/>
        <end position="121"/>
    </location>
</feature>
<sequence length="633" mass="71912">MSTVVVDETQQQQQQDHNHHHTRTGSPKESPQQPQQENVSNHIHHETTTTTNKNPLLITPVVNNQEASIIHHDIATIIPSQLFQQQVSNHDGIFNNNNNNNNNIHHSNAKDENFKHSKSGENVLNESPRVFREADHLNNLVETQQEPLRLTCSTIVDFGGLVGTTATPTNHETPIQAALSNVKAEKKDHRKHKRLKKTLQDQHDDDPTEKDMDLADADLHFTPDELEMLQSDPHISKKKHQNKNIATQVNSSSSTHSISHSYEATRPRLTIEQQQQILVSLHALNLNEMQRKELRLLGDVIRKITEDEMFKCTTFESVNIYLFILIISATASALGTLALALIYFIVFRGSMAEAIFSAAISGVFVVSIISCVGVCVFYNMKNRPKNKKQKAAIAHYHEIVEEVFYNIGTRFFPDFEIDFDYIHVKQDGNTLEERKKRLERVRRNRHKKLLSRFYRQQIQAYLGETFMISQTEQPQLQEASNPHELAHGDAPQKESPPIASTTDTMWYSVCCIFGGFCTLIIVLILILFSFICLFFPLIFKRPPIVPIFITIPIQVGYGVVAAMVLGFLIFLCFFSCTLYCYAFAGKDNSWKCLCCSLETAPSHYSDPYEINTKQHGRDLELGNAAAVNVIEHV</sequence>
<feature type="region of interest" description="Disordered" evidence="1">
    <location>
        <begin position="1"/>
        <end position="40"/>
    </location>
</feature>
<dbReference type="RefSeq" id="XP_044553328.1">
    <property type="nucleotide sequence ID" value="XM_044689822.1"/>
</dbReference>
<keyword evidence="2" id="KW-0472">Membrane</keyword>
<feature type="compositionally biased region" description="Basic and acidic residues" evidence="1">
    <location>
        <begin position="108"/>
        <end position="119"/>
    </location>
</feature>
<keyword evidence="2" id="KW-1133">Transmembrane helix</keyword>
<evidence type="ECO:0000256" key="2">
    <source>
        <dbReference type="SAM" id="Phobius"/>
    </source>
</evidence>
<feature type="transmembrane region" description="Helical" evidence="2">
    <location>
        <begin position="320"/>
        <end position="346"/>
    </location>
</feature>
<feature type="region of interest" description="Disordered" evidence="1">
    <location>
        <begin position="233"/>
        <end position="256"/>
    </location>
</feature>
<dbReference type="AlphaFoldDB" id="A0AA88KQ54"/>
<comment type="caution">
    <text evidence="3">The sequence shown here is derived from an EMBL/GenBank/DDBJ whole genome shotgun (WGS) entry which is preliminary data.</text>
</comment>
<feature type="transmembrane region" description="Helical" evidence="2">
    <location>
        <begin position="559"/>
        <end position="581"/>
    </location>
</feature>
<keyword evidence="4" id="KW-1185">Reference proteome</keyword>
<dbReference type="GeneID" id="68106349"/>
<feature type="transmembrane region" description="Helical" evidence="2">
    <location>
        <begin position="358"/>
        <end position="380"/>
    </location>
</feature>
<organism evidence="3 4">
    <name type="scientific">Naegleria lovaniensis</name>
    <name type="common">Amoeba</name>
    <dbReference type="NCBI Taxonomy" id="51637"/>
    <lineage>
        <taxon>Eukaryota</taxon>
        <taxon>Discoba</taxon>
        <taxon>Heterolobosea</taxon>
        <taxon>Tetramitia</taxon>
        <taxon>Eutetramitia</taxon>
        <taxon>Vahlkampfiidae</taxon>
        <taxon>Naegleria</taxon>
    </lineage>
</organism>
<feature type="compositionally biased region" description="Basic residues" evidence="1">
    <location>
        <begin position="188"/>
        <end position="197"/>
    </location>
</feature>
<name>A0AA88KQ54_NAELO</name>
<feature type="transmembrane region" description="Helical" evidence="2">
    <location>
        <begin position="506"/>
        <end position="539"/>
    </location>
</feature>
<protein>
    <submittedName>
        <fullName evidence="3">Uncharacterized protein</fullName>
    </submittedName>
</protein>
<keyword evidence="2" id="KW-0812">Transmembrane</keyword>
<reference evidence="3 4" key="1">
    <citation type="journal article" date="2018" name="BMC Genomics">
        <title>The genome of Naegleria lovaniensis, the basis for a comparative approach to unravel pathogenicity factors of the human pathogenic amoeba N. fowleri.</title>
        <authorList>
            <person name="Liechti N."/>
            <person name="Schurch N."/>
            <person name="Bruggmann R."/>
            <person name="Wittwer M."/>
        </authorList>
    </citation>
    <scope>NUCLEOTIDE SEQUENCE [LARGE SCALE GENOMIC DNA]</scope>
    <source>
        <strain evidence="3 4">ATCC 30569</strain>
    </source>
</reference>
<evidence type="ECO:0000313" key="4">
    <source>
        <dbReference type="Proteomes" id="UP000816034"/>
    </source>
</evidence>
<accession>A0AA88KQ54</accession>
<gene>
    <name evidence="3" type="ORF">C9374_013896</name>
</gene>
<proteinExistence type="predicted"/>
<evidence type="ECO:0000256" key="1">
    <source>
        <dbReference type="SAM" id="MobiDB-lite"/>
    </source>
</evidence>
<feature type="region of interest" description="Disordered" evidence="1">
    <location>
        <begin position="184"/>
        <end position="211"/>
    </location>
</feature>